<dbReference type="InParanoid" id="A0A3N4L5J6"/>
<evidence type="ECO:0000313" key="2">
    <source>
        <dbReference type="EMBL" id="RPB18160.1"/>
    </source>
</evidence>
<evidence type="ECO:0000256" key="1">
    <source>
        <dbReference type="SAM" id="MobiDB-lite"/>
    </source>
</evidence>
<dbReference type="EMBL" id="ML121674">
    <property type="protein sequence ID" value="RPB18160.1"/>
    <property type="molecule type" value="Genomic_DNA"/>
</dbReference>
<name>A0A3N4L5J6_9PEZI</name>
<protein>
    <submittedName>
        <fullName evidence="2">Uncharacterized protein</fullName>
    </submittedName>
</protein>
<sequence length="638" mass="72156">MDVGSCLLAGCPCQHGQCSLQTHRASDNTLYYTFFPCASCMHSFEQHSAPIGPESIPTPAPDTAMSIISREKRRRLSDHPRTPRRPVYSRAHVPNVPGSPSRPQDDICPRTDTVRNLYQRLLQQRVLLVRGTPAIGKTTLLKLLYYYIDTLDDGPSVFRINGWAQGRVAESKGWANHISRETEGLDVRDASVAYVILLDEAQSTYWDDQLWSEFVKELSQGSWNAKHHYLVMFSSYGSVSLPDAITPPHITAHQLVSLRPNNDHPYPLGLLLSEEEFTDALARKCRHHKPKPIQFTEDVSSVLYAVTQGHAGALHSLIDSFTSYIVTPKSGHYAINQAILKGKTIELDLIHSYFADFNISFDSLAATPWRRGLPTRDNLQSDYNAARLLGQLVRDRVLFWHQHSEQDQKTLERAHRKGWIHSVSLGNERSGSLAYVLPSQLHEWYISLMLFAPSEQLSQPALGITTPLELALLAIRHFRPSALRAPARIGPSTIHRPHEAIFQDEFYRGCHVASKGKILATPECGTKQGRIDFFVPTLKWGFELLRNGHRLQAHADRFLQEEGFSSGGAYGSWVTEGVMDNYLLLDFRDNMPRKPLLPDVEQLYHVVFAERFMRVCVVDSKLQQVTGWIRLLEAEGLR</sequence>
<reference evidence="2 3" key="1">
    <citation type="journal article" date="2018" name="Nat. Ecol. Evol.">
        <title>Pezizomycetes genomes reveal the molecular basis of ectomycorrhizal truffle lifestyle.</title>
        <authorList>
            <person name="Murat C."/>
            <person name="Payen T."/>
            <person name="Noel B."/>
            <person name="Kuo A."/>
            <person name="Morin E."/>
            <person name="Chen J."/>
            <person name="Kohler A."/>
            <person name="Krizsan K."/>
            <person name="Balestrini R."/>
            <person name="Da Silva C."/>
            <person name="Montanini B."/>
            <person name="Hainaut M."/>
            <person name="Levati E."/>
            <person name="Barry K.W."/>
            <person name="Belfiori B."/>
            <person name="Cichocki N."/>
            <person name="Clum A."/>
            <person name="Dockter R.B."/>
            <person name="Fauchery L."/>
            <person name="Guy J."/>
            <person name="Iotti M."/>
            <person name="Le Tacon F."/>
            <person name="Lindquist E.A."/>
            <person name="Lipzen A."/>
            <person name="Malagnac F."/>
            <person name="Mello A."/>
            <person name="Molinier V."/>
            <person name="Miyauchi S."/>
            <person name="Poulain J."/>
            <person name="Riccioni C."/>
            <person name="Rubini A."/>
            <person name="Sitrit Y."/>
            <person name="Splivallo R."/>
            <person name="Traeger S."/>
            <person name="Wang M."/>
            <person name="Zifcakova L."/>
            <person name="Wipf D."/>
            <person name="Zambonelli A."/>
            <person name="Paolocci F."/>
            <person name="Nowrousian M."/>
            <person name="Ottonello S."/>
            <person name="Baldrian P."/>
            <person name="Spatafora J.W."/>
            <person name="Henrissat B."/>
            <person name="Nagy L.G."/>
            <person name="Aury J.M."/>
            <person name="Wincker P."/>
            <person name="Grigoriev I.V."/>
            <person name="Bonfante P."/>
            <person name="Martin F.M."/>
        </authorList>
    </citation>
    <scope>NUCLEOTIDE SEQUENCE [LARGE SCALE GENOMIC DNA]</scope>
    <source>
        <strain evidence="2 3">ATCC MYA-4762</strain>
    </source>
</reference>
<gene>
    <name evidence="2" type="ORF">L211DRAFT_815718</name>
</gene>
<evidence type="ECO:0000313" key="3">
    <source>
        <dbReference type="Proteomes" id="UP000267821"/>
    </source>
</evidence>
<dbReference type="Proteomes" id="UP000267821">
    <property type="component" value="Unassembled WGS sequence"/>
</dbReference>
<keyword evidence="3" id="KW-1185">Reference proteome</keyword>
<dbReference type="STRING" id="1051890.A0A3N4L5J6"/>
<organism evidence="2 3">
    <name type="scientific">Terfezia boudieri ATCC MYA-4762</name>
    <dbReference type="NCBI Taxonomy" id="1051890"/>
    <lineage>
        <taxon>Eukaryota</taxon>
        <taxon>Fungi</taxon>
        <taxon>Dikarya</taxon>
        <taxon>Ascomycota</taxon>
        <taxon>Pezizomycotina</taxon>
        <taxon>Pezizomycetes</taxon>
        <taxon>Pezizales</taxon>
        <taxon>Pezizaceae</taxon>
        <taxon>Terfezia</taxon>
    </lineage>
</organism>
<dbReference type="AlphaFoldDB" id="A0A3N4L5J6"/>
<accession>A0A3N4L5J6</accession>
<dbReference type="OrthoDB" id="5342131at2759"/>
<dbReference type="SUPFAM" id="SSF52540">
    <property type="entry name" value="P-loop containing nucleoside triphosphate hydrolases"/>
    <property type="match status" value="1"/>
</dbReference>
<proteinExistence type="predicted"/>
<dbReference type="InterPro" id="IPR027417">
    <property type="entry name" value="P-loop_NTPase"/>
</dbReference>
<feature type="region of interest" description="Disordered" evidence="1">
    <location>
        <begin position="69"/>
        <end position="109"/>
    </location>
</feature>